<dbReference type="PRINTS" id="PR01360">
    <property type="entry name" value="INTRLEUKIN1X"/>
</dbReference>
<dbReference type="GO" id="GO:0005149">
    <property type="term" value="F:interleukin-1 receptor binding"/>
    <property type="evidence" value="ECO:0007669"/>
    <property type="project" value="InterPro"/>
</dbReference>
<reference evidence="10" key="1">
    <citation type="journal article" date="2007" name="Science">
        <title>Evolutionary and biomedical insights from the rhesus macaque genome.</title>
        <authorList>
            <person name="Gibbs R.A."/>
            <person name="Rogers J."/>
            <person name="Katze M.G."/>
            <person name="Bumgarner R."/>
            <person name="Weinstock G.M."/>
            <person name="Mardis E.R."/>
            <person name="Remington K.A."/>
            <person name="Strausberg R.L."/>
            <person name="Venter J.C."/>
            <person name="Wilson R.K."/>
            <person name="Batzer M.A."/>
            <person name="Bustamante C.D."/>
            <person name="Eichler E.E."/>
            <person name="Hahn M.W."/>
            <person name="Hardison R.C."/>
            <person name="Makova K.D."/>
            <person name="Miller W."/>
            <person name="Milosavljevic A."/>
            <person name="Palermo R.E."/>
            <person name="Siepel A."/>
            <person name="Sikela J.M."/>
            <person name="Attaway T."/>
            <person name="Bell S."/>
            <person name="Bernard K.E."/>
            <person name="Buhay C.J."/>
            <person name="Chandrabose M.N."/>
            <person name="Dao M."/>
            <person name="Davis C."/>
            <person name="Delehaunty K.D."/>
            <person name="Ding Y."/>
            <person name="Dinh H.H."/>
            <person name="Dugan-Rocha S."/>
            <person name="Fulton L.A."/>
            <person name="Gabisi R.A."/>
            <person name="Garner T.T."/>
            <person name="Godfrey J."/>
            <person name="Hawes A.C."/>
            <person name="Hernandez J."/>
            <person name="Hines S."/>
            <person name="Holder M."/>
            <person name="Hume J."/>
            <person name="Jhangiani S.N."/>
            <person name="Joshi V."/>
            <person name="Khan Z.M."/>
            <person name="Kirkness E.F."/>
            <person name="Cree A."/>
            <person name="Fowler R.G."/>
            <person name="Lee S."/>
            <person name="Lewis L.R."/>
            <person name="Li Z."/>
            <person name="Liu Y.-S."/>
            <person name="Moore S.M."/>
            <person name="Muzny D."/>
            <person name="Nazareth L.V."/>
            <person name="Ngo D.N."/>
            <person name="Okwuonu G.O."/>
            <person name="Pai G."/>
            <person name="Parker D."/>
            <person name="Paul H.A."/>
            <person name="Pfannkoch C."/>
            <person name="Pohl C.S."/>
            <person name="Rogers Y.-H.C."/>
            <person name="Ruiz S.J."/>
            <person name="Sabo A."/>
            <person name="Santibanez J."/>
            <person name="Schneider B.W."/>
            <person name="Smith S.M."/>
            <person name="Sodergren E."/>
            <person name="Svatek A.F."/>
            <person name="Utterback T.R."/>
            <person name="Vattathil S."/>
            <person name="Warren W."/>
            <person name="White C.S."/>
            <person name="Chinwalla A.T."/>
            <person name="Feng Y."/>
            <person name="Halpern A.L."/>
            <person name="Hillier L.W."/>
            <person name="Huang X."/>
            <person name="Minx P."/>
            <person name="Nelson J.O."/>
            <person name="Pepin K.H."/>
            <person name="Qin X."/>
            <person name="Sutton G.G."/>
            <person name="Venter E."/>
            <person name="Walenz B.P."/>
            <person name="Wallis J.W."/>
            <person name="Worley K.C."/>
            <person name="Yang S.-P."/>
            <person name="Jones S.M."/>
            <person name="Marra M.A."/>
            <person name="Rocchi M."/>
            <person name="Schein J.E."/>
            <person name="Baertsch R."/>
            <person name="Clarke L."/>
            <person name="Csuros M."/>
            <person name="Glasscock J."/>
            <person name="Harris R.A."/>
            <person name="Havlak P."/>
            <person name="Jackson A.R."/>
            <person name="Jiang H."/>
            <person name="Liu Y."/>
            <person name="Messina D.N."/>
            <person name="Shen Y."/>
            <person name="Song H.X.-Z."/>
            <person name="Wylie T."/>
            <person name="Zhang L."/>
            <person name="Birney E."/>
            <person name="Han K."/>
            <person name="Konkel M.K."/>
            <person name="Lee J."/>
            <person name="Smit A.F.A."/>
            <person name="Ullmer B."/>
            <person name="Wang H."/>
            <person name="Xing J."/>
            <person name="Burhans R."/>
            <person name="Cheng Z."/>
            <person name="Karro J.E."/>
            <person name="Ma J."/>
            <person name="Raney B."/>
            <person name="She X."/>
            <person name="Cox M.J."/>
            <person name="Demuth J.P."/>
            <person name="Dumas L.J."/>
            <person name="Han S.-G."/>
            <person name="Hopkins J."/>
            <person name="Karimpour-Fard A."/>
            <person name="Kim Y.H."/>
            <person name="Pollack J.R."/>
            <person name="Vinar T."/>
            <person name="Addo-Quaye C."/>
            <person name="Degenhardt J."/>
            <person name="Denby A."/>
            <person name="Hubisz M.J."/>
            <person name="Indap A."/>
            <person name="Kosiol C."/>
            <person name="Lahn B.T."/>
            <person name="Lawson H.A."/>
            <person name="Marklein A."/>
            <person name="Nielsen R."/>
            <person name="Vallender E.J."/>
            <person name="Clark A.G."/>
            <person name="Ferguson B."/>
            <person name="Hernandez R.D."/>
            <person name="Hirani K."/>
            <person name="Kehrer-Sawatzki H."/>
            <person name="Kolb J."/>
            <person name="Patil S."/>
            <person name="Pu L.-L."/>
            <person name="Ren Y."/>
            <person name="Smith D.G."/>
            <person name="Wheeler D.A."/>
            <person name="Schenck I."/>
            <person name="Ball E.V."/>
            <person name="Chen R."/>
            <person name="Cooper D.N."/>
            <person name="Giardine B."/>
            <person name="Hsu F."/>
            <person name="Kent W.J."/>
            <person name="Lesk A."/>
            <person name="Nelson D.L."/>
            <person name="O'brien W.E."/>
            <person name="Pruefer K."/>
            <person name="Stenson P.D."/>
            <person name="Wallace J.C."/>
            <person name="Ke H."/>
            <person name="Liu X.-M."/>
            <person name="Wang P."/>
            <person name="Xiang A.P."/>
            <person name="Yang F."/>
            <person name="Barber G.P."/>
            <person name="Haussler D."/>
            <person name="Karolchik D."/>
            <person name="Kern A.D."/>
            <person name="Kuhn R.M."/>
            <person name="Smith K.E."/>
            <person name="Zwieg A.S."/>
        </authorList>
    </citation>
    <scope>NUCLEOTIDE SEQUENCE [LARGE SCALE GENOMIC DNA]</scope>
    <source>
        <strain evidence="10">17573</strain>
    </source>
</reference>
<dbReference type="ExpressionAtlas" id="A0A5F8AHD8">
    <property type="expression patterns" value="baseline"/>
</dbReference>
<comment type="function">
    <text evidence="7">Anti-inflammatory antagonist of interleukin-1 family of proinflammatory cytokines such as interleukin-1beta/IL1B and interleukin-1alpha/IL1A. Protects from immune dysregulation and uncontrolled systemic inflammation triggered by IL1 for a range of innate stimulatory agents such as pathogens.</text>
</comment>
<dbReference type="PANTHER" id="PTHR10078">
    <property type="entry name" value="INTERLEUKIN-1 FAMILY MEMBER"/>
    <property type="match status" value="1"/>
</dbReference>
<feature type="signal peptide" evidence="8">
    <location>
        <begin position="1"/>
        <end position="25"/>
    </location>
</feature>
<dbReference type="Bgee" id="ENSMMUG00000013014">
    <property type="expression patterns" value="Expressed in lung and 12 other cell types or tissues"/>
</dbReference>
<evidence type="ECO:0000256" key="1">
    <source>
        <dbReference type="ARBA" id="ARBA00004613"/>
    </source>
</evidence>
<feature type="chain" id="PRO_5023809303" description="Interleukin-1 receptor antagonist protein" evidence="8">
    <location>
        <begin position="26"/>
        <end position="168"/>
    </location>
</feature>
<proteinExistence type="inferred from homology"/>
<dbReference type="GO" id="GO:0005125">
    <property type="term" value="F:cytokine activity"/>
    <property type="evidence" value="ECO:0007669"/>
    <property type="project" value="InterPro"/>
</dbReference>
<dbReference type="SMART" id="SM00125">
    <property type="entry name" value="IL1"/>
    <property type="match status" value="1"/>
</dbReference>
<keyword evidence="10" id="KW-1185">Reference proteome</keyword>
<dbReference type="GO" id="GO:0006954">
    <property type="term" value="P:inflammatory response"/>
    <property type="evidence" value="ECO:0007669"/>
    <property type="project" value="InterPro"/>
</dbReference>
<evidence type="ECO:0000256" key="7">
    <source>
        <dbReference type="ARBA" id="ARBA00034096"/>
    </source>
</evidence>
<dbReference type="SUPFAM" id="SSF50353">
    <property type="entry name" value="Cytokine"/>
    <property type="match status" value="1"/>
</dbReference>
<gene>
    <name evidence="9 11" type="primary">IL1RN</name>
</gene>
<comment type="similarity">
    <text evidence="2">Belongs to the IL-1 family.</text>
</comment>
<comment type="subcellular location">
    <subcellularLocation>
        <location evidence="1">Secreted</location>
    </subcellularLocation>
</comment>
<evidence type="ECO:0000313" key="10">
    <source>
        <dbReference type="Proteomes" id="UP000006718"/>
    </source>
</evidence>
<name>A0A5F8AHD8_MACMU</name>
<evidence type="ECO:0000256" key="5">
    <source>
        <dbReference type="ARBA" id="ARBA00022729"/>
    </source>
</evidence>
<dbReference type="Ensembl" id="ENSMMUT00000102941.1">
    <property type="protein sequence ID" value="ENSMMUP00000076399.1"/>
    <property type="gene ID" value="ENSMMUG00000013014.4"/>
</dbReference>
<dbReference type="InterPro" id="IPR003297">
    <property type="entry name" value="IL-1RA/IL-36"/>
</dbReference>
<reference evidence="9" key="2">
    <citation type="submission" date="2019-01" db="EMBL/GenBank/DDBJ databases">
        <authorList>
            <person name="Graves T."/>
            <person name="Eichler E.E."/>
            <person name="Wilson R.K."/>
        </authorList>
    </citation>
    <scope>NUCLEOTIDE SEQUENCE [LARGE SCALE GENOMIC DNA]</scope>
    <source>
        <strain evidence="9">17573</strain>
    </source>
</reference>
<dbReference type="PANTHER" id="PTHR10078:SF28">
    <property type="entry name" value="INTERLEUKIN-1 RECEPTOR ANTAGONIST PROTEIN"/>
    <property type="match status" value="1"/>
</dbReference>
<evidence type="ECO:0000256" key="3">
    <source>
        <dbReference type="ARBA" id="ARBA00020519"/>
    </source>
</evidence>
<dbReference type="VGNC" id="VGNC:73723">
    <property type="gene designation" value="IL1RN"/>
</dbReference>
<protein>
    <recommendedName>
        <fullName evidence="3">Interleukin-1 receptor antagonist protein</fullName>
    </recommendedName>
    <alternativeName>
        <fullName evidence="6">IL1 inhibitor</fullName>
    </alternativeName>
</protein>
<dbReference type="AlphaFoldDB" id="A0A5F8AHD8"/>
<dbReference type="SMR" id="A0A5F8AHD8"/>
<reference evidence="9" key="3">
    <citation type="submission" date="2025-08" db="UniProtKB">
        <authorList>
            <consortium name="Ensembl"/>
        </authorList>
    </citation>
    <scope>IDENTIFICATION</scope>
    <source>
        <strain evidence="9">17573</strain>
    </source>
</reference>
<keyword evidence="4" id="KW-0964">Secreted</keyword>
<dbReference type="InterPro" id="IPR000975">
    <property type="entry name" value="IL-1_fam"/>
</dbReference>
<evidence type="ECO:0000256" key="6">
    <source>
        <dbReference type="ARBA" id="ARBA00032732"/>
    </source>
</evidence>
<dbReference type="InterPro" id="IPR008996">
    <property type="entry name" value="IL1/FGF"/>
</dbReference>
<sequence length="168" mass="18879">MEICRGLGSHLICLLLFLFHSETVGRPSGRKPSKMQAFRIWDVNQKTFYLRNNQLVAGYLQGPNVNLEEKIDVVPIEPHALFLGIHGGKMCLSCVKSGDETRLQLEVKTCFGYQITPKSSGLKNQNLFLRFYGLNRISWVVSSVLRGGTHWAHFGSCIQQSAWLALGI</sequence>
<evidence type="ECO:0000256" key="2">
    <source>
        <dbReference type="ARBA" id="ARBA00010448"/>
    </source>
</evidence>
<reference evidence="9" key="4">
    <citation type="submission" date="2025-09" db="UniProtKB">
        <authorList>
            <consortium name="Ensembl"/>
        </authorList>
    </citation>
    <scope>IDENTIFICATION</scope>
    <source>
        <strain evidence="9">17573</strain>
    </source>
</reference>
<dbReference type="Proteomes" id="UP000006718">
    <property type="component" value="Chromosome 13"/>
</dbReference>
<evidence type="ECO:0000256" key="4">
    <source>
        <dbReference type="ARBA" id="ARBA00022525"/>
    </source>
</evidence>
<evidence type="ECO:0000313" key="9">
    <source>
        <dbReference type="Ensembl" id="ENSMMUP00000076399.1"/>
    </source>
</evidence>
<dbReference type="Gene3D" id="2.80.10.50">
    <property type="match status" value="1"/>
</dbReference>
<organism evidence="9 10">
    <name type="scientific">Macaca mulatta</name>
    <name type="common">Rhesus macaque</name>
    <dbReference type="NCBI Taxonomy" id="9544"/>
    <lineage>
        <taxon>Eukaryota</taxon>
        <taxon>Metazoa</taxon>
        <taxon>Chordata</taxon>
        <taxon>Craniata</taxon>
        <taxon>Vertebrata</taxon>
        <taxon>Euteleostomi</taxon>
        <taxon>Mammalia</taxon>
        <taxon>Eutheria</taxon>
        <taxon>Euarchontoglires</taxon>
        <taxon>Primates</taxon>
        <taxon>Haplorrhini</taxon>
        <taxon>Catarrhini</taxon>
        <taxon>Cercopithecidae</taxon>
        <taxon>Cercopithecinae</taxon>
        <taxon>Macaca</taxon>
    </lineage>
</organism>
<evidence type="ECO:0000313" key="11">
    <source>
        <dbReference type="VGNC" id="VGNC:73723"/>
    </source>
</evidence>
<dbReference type="GO" id="GO:0006955">
    <property type="term" value="P:immune response"/>
    <property type="evidence" value="ECO:0007669"/>
    <property type="project" value="InterPro"/>
</dbReference>
<dbReference type="VEuPathDB" id="HostDB:ENSMMUG00000013014"/>
<dbReference type="GeneTree" id="ENSGT00950000182943"/>
<keyword evidence="5 8" id="KW-0732">Signal</keyword>
<accession>A0A5F8AHD8</accession>
<dbReference type="GO" id="GO:0005615">
    <property type="term" value="C:extracellular space"/>
    <property type="evidence" value="ECO:0007669"/>
    <property type="project" value="InterPro"/>
</dbReference>
<dbReference type="Pfam" id="PF00340">
    <property type="entry name" value="IL1"/>
    <property type="match status" value="1"/>
</dbReference>
<evidence type="ECO:0000256" key="8">
    <source>
        <dbReference type="SAM" id="SignalP"/>
    </source>
</evidence>